<feature type="region of interest" description="Disordered" evidence="1">
    <location>
        <begin position="1"/>
        <end position="26"/>
    </location>
</feature>
<gene>
    <name evidence="2" type="ORF">NCGR_LOCUS18962</name>
</gene>
<dbReference type="AlphaFoldDB" id="A0A811NMM0"/>
<reference evidence="2" key="1">
    <citation type="submission" date="2020-10" db="EMBL/GenBank/DDBJ databases">
        <authorList>
            <person name="Han B."/>
            <person name="Lu T."/>
            <person name="Zhao Q."/>
            <person name="Huang X."/>
            <person name="Zhao Y."/>
        </authorList>
    </citation>
    <scope>NUCLEOTIDE SEQUENCE</scope>
</reference>
<sequence>MPLELPSPSPAAAAAPATATTPAAQATPGSFDTYSTWLPMLANCSAPMVQNSDLSASSCSMQEESDMSSYPPGGFLNFMQRSSNYSLQENRHQAPMSGNFVDTSSRAQYAPFEAQQPQMAKAKSSHSLPEENTPHSALGSQAAAAHVVDIDNIDGNGGSPSTFTKKTPEEVGLQRG</sequence>
<dbReference type="Proteomes" id="UP000604825">
    <property type="component" value="Unassembled WGS sequence"/>
</dbReference>
<evidence type="ECO:0000313" key="3">
    <source>
        <dbReference type="Proteomes" id="UP000604825"/>
    </source>
</evidence>
<dbReference type="EMBL" id="CAJGYO010000005">
    <property type="protein sequence ID" value="CAD6228069.1"/>
    <property type="molecule type" value="Genomic_DNA"/>
</dbReference>
<feature type="region of interest" description="Disordered" evidence="1">
    <location>
        <begin position="114"/>
        <end position="176"/>
    </location>
</feature>
<feature type="compositionally biased region" description="Low complexity" evidence="1">
    <location>
        <begin position="10"/>
        <end position="26"/>
    </location>
</feature>
<name>A0A811NMM0_9POAL</name>
<keyword evidence="3" id="KW-1185">Reference proteome</keyword>
<evidence type="ECO:0000313" key="2">
    <source>
        <dbReference type="EMBL" id="CAD6228069.1"/>
    </source>
</evidence>
<protein>
    <submittedName>
        <fullName evidence="2">Uncharacterized protein</fullName>
    </submittedName>
</protein>
<proteinExistence type="predicted"/>
<evidence type="ECO:0000256" key="1">
    <source>
        <dbReference type="SAM" id="MobiDB-lite"/>
    </source>
</evidence>
<organism evidence="2 3">
    <name type="scientific">Miscanthus lutarioriparius</name>
    <dbReference type="NCBI Taxonomy" id="422564"/>
    <lineage>
        <taxon>Eukaryota</taxon>
        <taxon>Viridiplantae</taxon>
        <taxon>Streptophyta</taxon>
        <taxon>Embryophyta</taxon>
        <taxon>Tracheophyta</taxon>
        <taxon>Spermatophyta</taxon>
        <taxon>Magnoliopsida</taxon>
        <taxon>Liliopsida</taxon>
        <taxon>Poales</taxon>
        <taxon>Poaceae</taxon>
        <taxon>PACMAD clade</taxon>
        <taxon>Panicoideae</taxon>
        <taxon>Andropogonodae</taxon>
        <taxon>Andropogoneae</taxon>
        <taxon>Saccharinae</taxon>
        <taxon>Miscanthus</taxon>
    </lineage>
</organism>
<comment type="caution">
    <text evidence="2">The sequence shown here is derived from an EMBL/GenBank/DDBJ whole genome shotgun (WGS) entry which is preliminary data.</text>
</comment>
<accession>A0A811NMM0</accession>